<evidence type="ECO:0000313" key="1">
    <source>
        <dbReference type="EMBL" id="VDN54814.1"/>
    </source>
</evidence>
<keyword evidence="3" id="KW-1185">Reference proteome</keyword>
<dbReference type="AlphaFoldDB" id="A0A0N4U1F0"/>
<name>A0A0N4U1F0_DRAME</name>
<dbReference type="STRING" id="318479.A0A0N4U1F0"/>
<reference evidence="4" key="1">
    <citation type="submission" date="2017-02" db="UniProtKB">
        <authorList>
            <consortium name="WormBaseParasite"/>
        </authorList>
    </citation>
    <scope>IDENTIFICATION</scope>
</reference>
<evidence type="ECO:0000313" key="3">
    <source>
        <dbReference type="Proteomes" id="UP000274756"/>
    </source>
</evidence>
<accession>A0A0N4U1F0</accession>
<dbReference type="Proteomes" id="UP000274756">
    <property type="component" value="Unassembled WGS sequence"/>
</dbReference>
<reference evidence="1 3" key="2">
    <citation type="submission" date="2018-11" db="EMBL/GenBank/DDBJ databases">
        <authorList>
            <consortium name="Pathogen Informatics"/>
        </authorList>
    </citation>
    <scope>NUCLEOTIDE SEQUENCE [LARGE SCALE GENOMIC DNA]</scope>
</reference>
<dbReference type="Proteomes" id="UP000038040">
    <property type="component" value="Unplaced"/>
</dbReference>
<dbReference type="OrthoDB" id="25872at2759"/>
<evidence type="ECO:0000313" key="4">
    <source>
        <dbReference type="WBParaSite" id="DME_0000042701-mRNA-1"/>
    </source>
</evidence>
<organism evidence="2 4">
    <name type="scientific">Dracunculus medinensis</name>
    <name type="common">Guinea worm</name>
    <dbReference type="NCBI Taxonomy" id="318479"/>
    <lineage>
        <taxon>Eukaryota</taxon>
        <taxon>Metazoa</taxon>
        <taxon>Ecdysozoa</taxon>
        <taxon>Nematoda</taxon>
        <taxon>Chromadorea</taxon>
        <taxon>Rhabditida</taxon>
        <taxon>Spirurina</taxon>
        <taxon>Dracunculoidea</taxon>
        <taxon>Dracunculidae</taxon>
        <taxon>Dracunculus</taxon>
    </lineage>
</organism>
<sequence>MASIDLFCAYAVMQTILYLLEILYITVRGATTGKGFFLRILGEYFHRTEPILLEIDQNDIVFFIDNDKTIQAISRRIRDDDRGTPCPVIIISKKAPVGFSAFGQAKNDLLKWVLNDCYNAETRILNLSNFSLGDQYRPITNASSERSVLGISPNFYQLSSFLHYFYA</sequence>
<protein>
    <submittedName>
        <fullName evidence="1 4">Uncharacterized protein</fullName>
    </submittedName>
</protein>
<dbReference type="EMBL" id="UYYG01001151">
    <property type="protein sequence ID" value="VDN54814.1"/>
    <property type="molecule type" value="Genomic_DNA"/>
</dbReference>
<dbReference type="WBParaSite" id="DME_0000042701-mRNA-1">
    <property type="protein sequence ID" value="DME_0000042701-mRNA-1"/>
    <property type="gene ID" value="DME_0000042701"/>
</dbReference>
<gene>
    <name evidence="1" type="ORF">DME_LOCUS4787</name>
</gene>
<proteinExistence type="predicted"/>
<evidence type="ECO:0000313" key="2">
    <source>
        <dbReference type="Proteomes" id="UP000038040"/>
    </source>
</evidence>